<dbReference type="SUPFAM" id="SSF47413">
    <property type="entry name" value="lambda repressor-like DNA-binding domains"/>
    <property type="match status" value="1"/>
</dbReference>
<sequence>MRYSSGEEFAVRLNVLFDRWECVNGERLSNSVVAERLTAAGHRVSKPYLSQLRSGKRGNPSWDLVRGLSEVFGMDGEFLVHGLLPTGAADGTIVGRLRDESLRKLTSIAAALPAEDLDYLVRIADMFRAAEGLPSEGGTARL</sequence>
<reference evidence="1 2" key="1">
    <citation type="journal article" date="2014" name="Appl. Environ. Microbiol.">
        <title>Insights into the Microbial Degradation of Rubber and Gutta-Percha by Analysis of the Complete Genome of Nocardia nova SH22a.</title>
        <authorList>
            <person name="Luo Q."/>
            <person name="Hiessl S."/>
            <person name="Poehlein A."/>
            <person name="Daniel R."/>
            <person name="Steinbuchel A."/>
        </authorList>
    </citation>
    <scope>NUCLEOTIDE SEQUENCE [LARGE SCALE GENOMIC DNA]</scope>
    <source>
        <strain evidence="1">SH22a</strain>
    </source>
</reference>
<organism evidence="1 2">
    <name type="scientific">Nocardia nova SH22a</name>
    <dbReference type="NCBI Taxonomy" id="1415166"/>
    <lineage>
        <taxon>Bacteria</taxon>
        <taxon>Bacillati</taxon>
        <taxon>Actinomycetota</taxon>
        <taxon>Actinomycetes</taxon>
        <taxon>Mycobacteriales</taxon>
        <taxon>Nocardiaceae</taxon>
        <taxon>Nocardia</taxon>
    </lineage>
</organism>
<keyword evidence="2" id="KW-1185">Reference proteome</keyword>
<gene>
    <name evidence="1" type="ORF">NONO_c41070</name>
</gene>
<dbReference type="Proteomes" id="UP000019150">
    <property type="component" value="Chromosome"/>
</dbReference>
<name>W5TNU8_9NOCA</name>
<dbReference type="Gene3D" id="1.10.260.40">
    <property type="entry name" value="lambda repressor-like DNA-binding domains"/>
    <property type="match status" value="1"/>
</dbReference>
<protein>
    <submittedName>
        <fullName evidence="1">Putative DNA-binding protein</fullName>
    </submittedName>
</protein>
<proteinExistence type="predicted"/>
<dbReference type="KEGG" id="nno:NONO_c41070"/>
<dbReference type="EMBL" id="CP006850">
    <property type="protein sequence ID" value="AHH18891.1"/>
    <property type="molecule type" value="Genomic_DNA"/>
</dbReference>
<accession>W5TNU8</accession>
<dbReference type="GO" id="GO:0003677">
    <property type="term" value="F:DNA binding"/>
    <property type="evidence" value="ECO:0007669"/>
    <property type="project" value="UniProtKB-KW"/>
</dbReference>
<dbReference type="STRING" id="1415166.NONO_c41070"/>
<dbReference type="RefSeq" id="WP_051494763.1">
    <property type="nucleotide sequence ID" value="NZ_CP006850.1"/>
</dbReference>
<dbReference type="HOGENOM" id="CLU_127701_2_1_11"/>
<dbReference type="PATRIC" id="fig|1415166.3.peg.4214"/>
<dbReference type="AlphaFoldDB" id="W5TNU8"/>
<evidence type="ECO:0000313" key="2">
    <source>
        <dbReference type="Proteomes" id="UP000019150"/>
    </source>
</evidence>
<keyword evidence="1" id="KW-0238">DNA-binding</keyword>
<dbReference type="OrthoDB" id="4547136at2"/>
<dbReference type="eggNOG" id="COG1476">
    <property type="taxonomic scope" value="Bacteria"/>
</dbReference>
<evidence type="ECO:0000313" key="1">
    <source>
        <dbReference type="EMBL" id="AHH18891.1"/>
    </source>
</evidence>
<dbReference type="InterPro" id="IPR010982">
    <property type="entry name" value="Lambda_DNA-bd_dom_sf"/>
</dbReference>